<organism evidence="1 2">
    <name type="scientific">Burkholderia humptydooensis MSMB43</name>
    <dbReference type="NCBI Taxonomy" id="441157"/>
    <lineage>
        <taxon>Bacteria</taxon>
        <taxon>Pseudomonadati</taxon>
        <taxon>Pseudomonadota</taxon>
        <taxon>Betaproteobacteria</taxon>
        <taxon>Burkholderiales</taxon>
        <taxon>Burkholderiaceae</taxon>
        <taxon>Burkholderia</taxon>
        <taxon>pseudomallei group</taxon>
    </lineage>
</organism>
<reference evidence="2" key="1">
    <citation type="journal article" date="2012" name="J. Bacteriol.">
        <title>Revised Genome Sequence of Burkholderia thailandensis MSMB43 with Improved Annotation.</title>
        <authorList>
            <person name="Zhuo Y."/>
            <person name="Liu L."/>
            <person name="Wang Q."/>
            <person name="Liu X."/>
            <person name="Ren B."/>
            <person name="Liu M."/>
            <person name="Ni P."/>
            <person name="Cheng Y.Q."/>
            <person name="Zhang L."/>
        </authorList>
    </citation>
    <scope>NUCLEOTIDE SEQUENCE [LARGE SCALE GENOMIC DNA]</scope>
    <source>
        <strain evidence="2">MSMB43</strain>
    </source>
</reference>
<evidence type="ECO:0000313" key="2">
    <source>
        <dbReference type="Proteomes" id="UP000004682"/>
    </source>
</evidence>
<proteinExistence type="predicted"/>
<dbReference type="Proteomes" id="UP000004682">
    <property type="component" value="Unassembled WGS sequence"/>
</dbReference>
<name>A0ABN0FXU6_9BURK</name>
<evidence type="ECO:0000313" key="1">
    <source>
        <dbReference type="EMBL" id="EIP84735.1"/>
    </source>
</evidence>
<protein>
    <submittedName>
        <fullName evidence="1">Uncharacterized protein</fullName>
    </submittedName>
</protein>
<dbReference type="EMBL" id="JH692071">
    <property type="protein sequence ID" value="EIP84735.1"/>
    <property type="molecule type" value="Genomic_DNA"/>
</dbReference>
<gene>
    <name evidence="1" type="ORF">A33K_18590</name>
</gene>
<accession>A0ABN0FXU6</accession>
<sequence length="42" mass="4723">MDNVAMAPMSDGTVRDLLEIFDDRRGHRSTLMTSRIQLKSGT</sequence>
<keyword evidence="2" id="KW-1185">Reference proteome</keyword>